<evidence type="ECO:0000313" key="2">
    <source>
        <dbReference type="Proteomes" id="UP001597419"/>
    </source>
</evidence>
<dbReference type="SUPFAM" id="SSF56801">
    <property type="entry name" value="Acetyl-CoA synthetase-like"/>
    <property type="match status" value="1"/>
</dbReference>
<dbReference type="RefSeq" id="WP_345403236.1">
    <property type="nucleotide sequence ID" value="NZ_BAABHG010000014.1"/>
</dbReference>
<organism evidence="1 2">
    <name type="scientific">Amycolatopsis samaneae</name>
    <dbReference type="NCBI Taxonomy" id="664691"/>
    <lineage>
        <taxon>Bacteria</taxon>
        <taxon>Bacillati</taxon>
        <taxon>Actinomycetota</taxon>
        <taxon>Actinomycetes</taxon>
        <taxon>Pseudonocardiales</taxon>
        <taxon>Pseudonocardiaceae</taxon>
        <taxon>Amycolatopsis</taxon>
    </lineage>
</organism>
<keyword evidence="2" id="KW-1185">Reference proteome</keyword>
<protein>
    <recommendedName>
        <fullName evidence="3">AMP-dependent synthetase/ligase domain-containing protein</fullName>
    </recommendedName>
</protein>
<reference evidence="2" key="1">
    <citation type="journal article" date="2019" name="Int. J. Syst. Evol. Microbiol.">
        <title>The Global Catalogue of Microorganisms (GCM) 10K type strain sequencing project: providing services to taxonomists for standard genome sequencing and annotation.</title>
        <authorList>
            <consortium name="The Broad Institute Genomics Platform"/>
            <consortium name="The Broad Institute Genome Sequencing Center for Infectious Disease"/>
            <person name="Wu L."/>
            <person name="Ma J."/>
        </authorList>
    </citation>
    <scope>NUCLEOTIDE SEQUENCE [LARGE SCALE GENOMIC DNA]</scope>
    <source>
        <strain evidence="2">CGMCC 4.7643</strain>
    </source>
</reference>
<gene>
    <name evidence="1" type="ORF">ACFSYJ_14135</name>
</gene>
<sequence>MSQHDAESGLLATTIRNRADAAGERGYLEEAPGPHKVTYRGLADEVAGWLAALTAAAAPAGARVLLDVADPLVFAPAFLGVLAAGRCAVPVDPAASLDELTGTAALTGAFAIISDRPNHGANLGLRVLEPGPPGAGEPAGPGAVLTFSGPGAAEIPEHGLLRAAAATVGDHELTAADRGYCTLPLFRLDAQVTGLLATLLAGAALVLGAAVEPTAFWAVTRTRRVTWIAEAAGPLTVPVWCDEPVSR</sequence>
<dbReference type="Proteomes" id="UP001597419">
    <property type="component" value="Unassembled WGS sequence"/>
</dbReference>
<dbReference type="Gene3D" id="3.40.50.12780">
    <property type="entry name" value="N-terminal domain of ligase-like"/>
    <property type="match status" value="1"/>
</dbReference>
<accession>A0ABW5GH75</accession>
<comment type="caution">
    <text evidence="1">The sequence shown here is derived from an EMBL/GenBank/DDBJ whole genome shotgun (WGS) entry which is preliminary data.</text>
</comment>
<dbReference type="InterPro" id="IPR042099">
    <property type="entry name" value="ANL_N_sf"/>
</dbReference>
<evidence type="ECO:0008006" key="3">
    <source>
        <dbReference type="Google" id="ProtNLM"/>
    </source>
</evidence>
<proteinExistence type="predicted"/>
<evidence type="ECO:0000313" key="1">
    <source>
        <dbReference type="EMBL" id="MFD2459750.1"/>
    </source>
</evidence>
<dbReference type="EMBL" id="JBHUKU010000007">
    <property type="protein sequence ID" value="MFD2459750.1"/>
    <property type="molecule type" value="Genomic_DNA"/>
</dbReference>
<name>A0ABW5GH75_9PSEU</name>